<keyword evidence="7" id="KW-0862">Zinc</keyword>
<dbReference type="PANTHER" id="PTHR10953">
    <property type="entry name" value="UBIQUITIN-ACTIVATING ENZYME E1"/>
    <property type="match status" value="1"/>
</dbReference>
<keyword evidence="13" id="KW-1185">Reference proteome</keyword>
<protein>
    <recommendedName>
        <fullName evidence="11">Rhodanese domain-containing protein</fullName>
    </recommendedName>
</protein>
<dbReference type="GO" id="GO:0002143">
    <property type="term" value="P:tRNA wobble position uridine thiolation"/>
    <property type="evidence" value="ECO:0007669"/>
    <property type="project" value="TreeGrafter"/>
</dbReference>
<dbReference type="GO" id="GO:0042292">
    <property type="term" value="F:URM1 activating enzyme activity"/>
    <property type="evidence" value="ECO:0007669"/>
    <property type="project" value="TreeGrafter"/>
</dbReference>
<dbReference type="SUPFAM" id="SSF69572">
    <property type="entry name" value="Activating enzymes of the ubiquitin-like proteins"/>
    <property type="match status" value="1"/>
</dbReference>
<dbReference type="GO" id="GO:0032447">
    <property type="term" value="P:protein urmylation"/>
    <property type="evidence" value="ECO:0007669"/>
    <property type="project" value="TreeGrafter"/>
</dbReference>
<dbReference type="Proteomes" id="UP001177023">
    <property type="component" value="Unassembled WGS sequence"/>
</dbReference>
<dbReference type="GO" id="GO:0005829">
    <property type="term" value="C:cytosol"/>
    <property type="evidence" value="ECO:0007669"/>
    <property type="project" value="UniProtKB-SubCell"/>
</dbReference>
<evidence type="ECO:0000256" key="1">
    <source>
        <dbReference type="ARBA" id="ARBA00004514"/>
    </source>
</evidence>
<name>A0AA36GGV8_9BILA</name>
<keyword evidence="6" id="KW-0547">Nucleotide-binding</keyword>
<gene>
    <name evidence="12" type="ORF">MSPICULIGERA_LOCUS25734</name>
</gene>
<evidence type="ECO:0000256" key="2">
    <source>
        <dbReference type="ARBA" id="ARBA00022490"/>
    </source>
</evidence>
<dbReference type="InterPro" id="IPR000594">
    <property type="entry name" value="ThiF_NAD_FAD-bd"/>
</dbReference>
<dbReference type="SMART" id="SM00450">
    <property type="entry name" value="RHOD"/>
    <property type="match status" value="1"/>
</dbReference>
<dbReference type="GO" id="GO:0005524">
    <property type="term" value="F:ATP binding"/>
    <property type="evidence" value="ECO:0007669"/>
    <property type="project" value="UniProtKB-KW"/>
</dbReference>
<evidence type="ECO:0000256" key="8">
    <source>
        <dbReference type="ARBA" id="ARBA00022840"/>
    </source>
</evidence>
<dbReference type="GO" id="GO:0004792">
    <property type="term" value="F:thiosulfate-cyanide sulfurtransferase activity"/>
    <property type="evidence" value="ECO:0007669"/>
    <property type="project" value="TreeGrafter"/>
</dbReference>
<keyword evidence="9" id="KW-0501">Molybdenum cofactor biosynthesis</keyword>
<evidence type="ECO:0000256" key="10">
    <source>
        <dbReference type="ARBA" id="ARBA00023268"/>
    </source>
</evidence>
<keyword evidence="4" id="KW-0819">tRNA processing</keyword>
<dbReference type="GO" id="GO:0006777">
    <property type="term" value="P:Mo-molybdopterin cofactor biosynthetic process"/>
    <property type="evidence" value="ECO:0007669"/>
    <property type="project" value="UniProtKB-KW"/>
</dbReference>
<feature type="domain" description="Rhodanese" evidence="11">
    <location>
        <begin position="279"/>
        <end position="381"/>
    </location>
</feature>
<dbReference type="CDD" id="cd00757">
    <property type="entry name" value="ThiF_MoeB_HesA_family"/>
    <property type="match status" value="1"/>
</dbReference>
<evidence type="ECO:0000256" key="9">
    <source>
        <dbReference type="ARBA" id="ARBA00023150"/>
    </source>
</evidence>
<evidence type="ECO:0000256" key="6">
    <source>
        <dbReference type="ARBA" id="ARBA00022741"/>
    </source>
</evidence>
<dbReference type="EMBL" id="CATQJA010002710">
    <property type="protein sequence ID" value="CAJ0587780.1"/>
    <property type="molecule type" value="Genomic_DNA"/>
</dbReference>
<dbReference type="Gene3D" id="3.40.50.720">
    <property type="entry name" value="NAD(P)-binding Rossmann-like Domain"/>
    <property type="match status" value="1"/>
</dbReference>
<dbReference type="Pfam" id="PF00899">
    <property type="entry name" value="ThiF"/>
    <property type="match status" value="1"/>
</dbReference>
<dbReference type="AlphaFoldDB" id="A0AA36GGV8"/>
<sequence length="383" mass="41830">MEEPLKKTDVQRYSRQLLVQGFGVKGQKKLSTSKVLIVGAGGLGCPVALYLAGAGVGTIGIVDFDAVSIDNLHRQIGHQESSAGQPKVESLKDTITRLNSTITVKTFRGVLNGKYAQEIVPEFDVVADCSDNPATRYLVNDICVLLNKPLVSGSALRWEGQLTIYHSGDNCPCYRCIFPHPPAAHLVTNCSEGGVMGPVVGVIGSMQALEIIKLISDSTETLAGKLLIYDGQAARDHPTITEPIDYETFCGSGVVDKTPSLTVLAPEERVTVQQYAEIRKEHPLLIDTRPPHEFAIVSLPEAKNLPLDLMQHAANDELEKLIDCPEKTDVILICHRGNDSQLAVRLLKDRLKERVDAGSLCFRDVIGGYQQWAEEVDAEFPTY</sequence>
<dbReference type="InterPro" id="IPR036873">
    <property type="entry name" value="Rhodanese-like_dom_sf"/>
</dbReference>
<keyword evidence="2" id="KW-0963">Cytoplasm</keyword>
<dbReference type="GO" id="GO:0046872">
    <property type="term" value="F:metal ion binding"/>
    <property type="evidence" value="ECO:0007669"/>
    <property type="project" value="UniProtKB-KW"/>
</dbReference>
<comment type="subcellular location">
    <subcellularLocation>
        <location evidence="1">Cytoplasm</location>
        <location evidence="1">Cytosol</location>
    </subcellularLocation>
</comment>
<dbReference type="GO" id="GO:0016779">
    <property type="term" value="F:nucleotidyltransferase activity"/>
    <property type="evidence" value="ECO:0007669"/>
    <property type="project" value="TreeGrafter"/>
</dbReference>
<evidence type="ECO:0000313" key="12">
    <source>
        <dbReference type="EMBL" id="CAJ0587780.1"/>
    </source>
</evidence>
<dbReference type="InterPro" id="IPR045886">
    <property type="entry name" value="ThiF/MoeB/HesA"/>
</dbReference>
<comment type="caution">
    <text evidence="12">The sequence shown here is derived from an EMBL/GenBank/DDBJ whole genome shotgun (WGS) entry which is preliminary data.</text>
</comment>
<dbReference type="InterPro" id="IPR001763">
    <property type="entry name" value="Rhodanese-like_dom"/>
</dbReference>
<dbReference type="PANTHER" id="PTHR10953:SF102">
    <property type="entry name" value="ADENYLYLTRANSFERASE AND SULFURTRANSFERASE MOCS3"/>
    <property type="match status" value="1"/>
</dbReference>
<reference evidence="12" key="1">
    <citation type="submission" date="2023-06" db="EMBL/GenBank/DDBJ databases">
        <authorList>
            <person name="Delattre M."/>
        </authorList>
    </citation>
    <scope>NUCLEOTIDE SEQUENCE</scope>
    <source>
        <strain evidence="12">AF72</strain>
    </source>
</reference>
<keyword evidence="8" id="KW-0067">ATP-binding</keyword>
<dbReference type="PROSITE" id="PS50206">
    <property type="entry name" value="RHODANESE_3"/>
    <property type="match status" value="1"/>
</dbReference>
<feature type="non-terminal residue" evidence="12">
    <location>
        <position position="1"/>
    </location>
</feature>
<organism evidence="12 13">
    <name type="scientific">Mesorhabditis spiculigera</name>
    <dbReference type="NCBI Taxonomy" id="96644"/>
    <lineage>
        <taxon>Eukaryota</taxon>
        <taxon>Metazoa</taxon>
        <taxon>Ecdysozoa</taxon>
        <taxon>Nematoda</taxon>
        <taxon>Chromadorea</taxon>
        <taxon>Rhabditida</taxon>
        <taxon>Rhabditina</taxon>
        <taxon>Rhabditomorpha</taxon>
        <taxon>Rhabditoidea</taxon>
        <taxon>Rhabditidae</taxon>
        <taxon>Mesorhabditinae</taxon>
        <taxon>Mesorhabditis</taxon>
    </lineage>
</organism>
<dbReference type="Pfam" id="PF00581">
    <property type="entry name" value="Rhodanese"/>
    <property type="match status" value="1"/>
</dbReference>
<dbReference type="Gene3D" id="3.40.250.10">
    <property type="entry name" value="Rhodanese-like domain"/>
    <property type="match status" value="1"/>
</dbReference>
<evidence type="ECO:0000259" key="11">
    <source>
        <dbReference type="PROSITE" id="PS50206"/>
    </source>
</evidence>
<dbReference type="FunFam" id="3.40.50.720:FF:000033">
    <property type="entry name" value="Adenylyltransferase and sulfurtransferase MOCS3"/>
    <property type="match status" value="1"/>
</dbReference>
<keyword evidence="5" id="KW-0479">Metal-binding</keyword>
<dbReference type="FunFam" id="3.40.250.10:FF:000014">
    <property type="entry name" value="Adenylyltransferase and sulfurtransferase MOCS3"/>
    <property type="match status" value="1"/>
</dbReference>
<accession>A0AA36GGV8</accession>
<dbReference type="NCBIfam" id="NF004281">
    <property type="entry name" value="PRK05690.1"/>
    <property type="match status" value="1"/>
</dbReference>
<evidence type="ECO:0000256" key="7">
    <source>
        <dbReference type="ARBA" id="ARBA00022833"/>
    </source>
</evidence>
<evidence type="ECO:0000313" key="13">
    <source>
        <dbReference type="Proteomes" id="UP001177023"/>
    </source>
</evidence>
<keyword evidence="3" id="KW-0808">Transferase</keyword>
<evidence type="ECO:0000256" key="5">
    <source>
        <dbReference type="ARBA" id="ARBA00022723"/>
    </source>
</evidence>
<proteinExistence type="predicted"/>
<evidence type="ECO:0000256" key="4">
    <source>
        <dbReference type="ARBA" id="ARBA00022694"/>
    </source>
</evidence>
<evidence type="ECO:0000256" key="3">
    <source>
        <dbReference type="ARBA" id="ARBA00022679"/>
    </source>
</evidence>
<keyword evidence="10" id="KW-0511">Multifunctional enzyme</keyword>
<dbReference type="InterPro" id="IPR035985">
    <property type="entry name" value="Ubiquitin-activating_enz"/>
</dbReference>